<dbReference type="PANTHER" id="PTHR43272:SF32">
    <property type="entry name" value="AMP-DEPENDENT SYNTHETASE_LIGASE DOMAIN-CONTAINING PROTEIN"/>
    <property type="match status" value="1"/>
</dbReference>
<keyword evidence="7" id="KW-1185">Reference proteome</keyword>
<dbReference type="InterPro" id="IPR042099">
    <property type="entry name" value="ANL_N_sf"/>
</dbReference>
<evidence type="ECO:0000259" key="4">
    <source>
        <dbReference type="Pfam" id="PF00501"/>
    </source>
</evidence>
<dbReference type="PROSITE" id="PS00455">
    <property type="entry name" value="AMP_BINDING"/>
    <property type="match status" value="1"/>
</dbReference>
<dbReference type="InterPro" id="IPR000873">
    <property type="entry name" value="AMP-dep_synth/lig_dom"/>
</dbReference>
<feature type="domain" description="AMP-dependent synthetase/ligase" evidence="4">
    <location>
        <begin position="26"/>
        <end position="431"/>
    </location>
</feature>
<reference evidence="5" key="1">
    <citation type="submission" date="2023-07" db="EMBL/GenBank/DDBJ databases">
        <authorList>
            <person name="Haufschild T."/>
            <person name="Kallscheuer N."/>
            <person name="Hammer J."/>
            <person name="Kohn T."/>
            <person name="Kabuu M."/>
            <person name="Jogler M."/>
            <person name="Wohfarth N."/>
            <person name="Heuer A."/>
            <person name="Rohde M."/>
            <person name="van Teeseling M.C.F."/>
            <person name="Jogler C."/>
        </authorList>
    </citation>
    <scope>NUCLEOTIDE SEQUENCE</scope>
    <source>
        <strain evidence="5">Strain 138</strain>
        <strain evidence="6">Strain 318</strain>
    </source>
</reference>
<dbReference type="Proteomes" id="UP001229955">
    <property type="component" value="Chromosome"/>
</dbReference>
<dbReference type="CDD" id="cd05907">
    <property type="entry name" value="VL_LC_FACS_like"/>
    <property type="match status" value="1"/>
</dbReference>
<keyword evidence="3" id="KW-0443">Lipid metabolism</keyword>
<protein>
    <submittedName>
        <fullName evidence="5">Long-chain fatty acid--CoA ligase</fullName>
    </submittedName>
</protein>
<evidence type="ECO:0000256" key="3">
    <source>
        <dbReference type="ARBA" id="ARBA00023098"/>
    </source>
</evidence>
<dbReference type="SUPFAM" id="SSF56801">
    <property type="entry name" value="Acetyl-CoA synthetase-like"/>
    <property type="match status" value="1"/>
</dbReference>
<evidence type="ECO:0000313" key="6">
    <source>
        <dbReference type="EMBL" id="WKW14245.1"/>
    </source>
</evidence>
<dbReference type="InterPro" id="IPR020845">
    <property type="entry name" value="AMP-binding_CS"/>
</dbReference>
<dbReference type="GO" id="GO:0016020">
    <property type="term" value="C:membrane"/>
    <property type="evidence" value="ECO:0007669"/>
    <property type="project" value="TreeGrafter"/>
</dbReference>
<keyword evidence="2" id="KW-0276">Fatty acid metabolism</keyword>
<dbReference type="Pfam" id="PF23562">
    <property type="entry name" value="AMP-binding_C_3"/>
    <property type="match status" value="1"/>
</dbReference>
<dbReference type="EMBL" id="CP130612">
    <property type="protein sequence ID" value="WKW11335.1"/>
    <property type="molecule type" value="Genomic_DNA"/>
</dbReference>
<dbReference type="RefSeq" id="WP_367887034.1">
    <property type="nucleotide sequence ID" value="NZ_CP130612.1"/>
</dbReference>
<evidence type="ECO:0000256" key="1">
    <source>
        <dbReference type="ARBA" id="ARBA00022598"/>
    </source>
</evidence>
<name>A0AA49JSR0_9BACT</name>
<dbReference type="GO" id="GO:0004467">
    <property type="term" value="F:long-chain fatty acid-CoA ligase activity"/>
    <property type="evidence" value="ECO:0007669"/>
    <property type="project" value="TreeGrafter"/>
</dbReference>
<keyword evidence="1 5" id="KW-0436">Ligase</keyword>
<accession>A0AA49JSR0</accession>
<sequence length="605" mass="66399">MIATGGPRPAPGTLTQIFFQSVESHDLPAAYQFKKDGRYQPISHKDVLRRVRHITLGLESLGVKRGDRVGIMSENRPEWALADWACLCSGMTDVPVYPTLPAEQIVHPLNDSGAVALFVSTPEQAAKAKSVRGEFKTLRHIISFVDSKPDGVDFTLAEIEAKGATMDSPEKAAAFKAGALSVQPDDLATLIYTSGTTGLPKGVMLTHDNIYSNVKASEKKVPVRAGEVALSFLPLSHIFERMGDYLFFCCGVSIAYAESIDTVPLNLSEVKPHFCMSVPRLFEKMYARVLENAVSGGAVKAKIFRWAVGVADAWANEKLAGREPGGFLAWKYGIAQKLVFSKLKERTGGRLRYFVSGGAPLNPTINKFFYAAGLKILEGYGLTETSPVIAVNADDAFRIGSVGKPVAGVEVKIAADGEILTRGPHVMKGYYNRPDATAEAIDSEGWFHTGDVGVLEDGFLRITDRKKDIIVTAGGKNIAPQPIENRIKTNKYVSQAVMIGDKRKFPIVLIVPNWDNLEKWAALKNIIWTDRKQLLEMPTIQAKMDKEVRKTIEGLASFESPKKIGLLEHDFSIERGELTPKLSVKRKVIDTQYRALIDSLYEGAD</sequence>
<dbReference type="Pfam" id="PF00501">
    <property type="entry name" value="AMP-binding"/>
    <property type="match status" value="1"/>
</dbReference>
<dbReference type="KEGG" id="pspc:Strain318_000577"/>
<evidence type="ECO:0000256" key="2">
    <source>
        <dbReference type="ARBA" id="ARBA00022832"/>
    </source>
</evidence>
<dbReference type="PANTHER" id="PTHR43272">
    <property type="entry name" value="LONG-CHAIN-FATTY-ACID--COA LIGASE"/>
    <property type="match status" value="1"/>
</dbReference>
<dbReference type="AlphaFoldDB" id="A0AA49JSR0"/>
<accession>A0AA49JXZ5</accession>
<evidence type="ECO:0000313" key="7">
    <source>
        <dbReference type="Proteomes" id="UP001229955"/>
    </source>
</evidence>
<dbReference type="EMBL" id="CP130613">
    <property type="protein sequence ID" value="WKW14245.1"/>
    <property type="molecule type" value="Genomic_DNA"/>
</dbReference>
<dbReference type="Gene3D" id="3.40.50.12780">
    <property type="entry name" value="N-terminal domain of ligase-like"/>
    <property type="match status" value="2"/>
</dbReference>
<proteinExistence type="predicted"/>
<gene>
    <name evidence="5" type="ORF">Strain138_000577</name>
    <name evidence="6" type="ORF">Strain318_000577</name>
</gene>
<organism evidence="5">
    <name type="scientific">Pseudogemmatithrix spongiicola</name>
    <dbReference type="NCBI Taxonomy" id="3062599"/>
    <lineage>
        <taxon>Bacteria</taxon>
        <taxon>Pseudomonadati</taxon>
        <taxon>Gemmatimonadota</taxon>
        <taxon>Gemmatimonadia</taxon>
        <taxon>Gemmatimonadales</taxon>
        <taxon>Gemmatimonadaceae</taxon>
        <taxon>Pseudogemmatithrix</taxon>
    </lineage>
</organism>
<evidence type="ECO:0000313" key="5">
    <source>
        <dbReference type="EMBL" id="WKW11335.1"/>
    </source>
</evidence>